<accession>A0A812WL97</accession>
<dbReference type="InterPro" id="IPR039648">
    <property type="entry name" value="DHPH_N"/>
</dbReference>
<keyword evidence="3" id="KW-1185">Reference proteome</keyword>
<gene>
    <name evidence="2" type="primary">NDB1</name>
    <name evidence="2" type="ORF">SNEC2469_LOCUS19441</name>
</gene>
<dbReference type="AlphaFoldDB" id="A0A812WL97"/>
<feature type="non-terminal residue" evidence="2">
    <location>
        <position position="1"/>
    </location>
</feature>
<proteinExistence type="predicted"/>
<dbReference type="Gene3D" id="3.50.50.100">
    <property type="match status" value="1"/>
</dbReference>
<dbReference type="EMBL" id="CAJNJA010033294">
    <property type="protein sequence ID" value="CAE7677270.1"/>
    <property type="molecule type" value="Genomic_DNA"/>
</dbReference>
<feature type="domain" description="Pyridine nucleotide-disulphide oxidoreductase N-terminal" evidence="1">
    <location>
        <begin position="11"/>
        <end position="57"/>
    </location>
</feature>
<organism evidence="2 3">
    <name type="scientific">Symbiodinium necroappetens</name>
    <dbReference type="NCBI Taxonomy" id="1628268"/>
    <lineage>
        <taxon>Eukaryota</taxon>
        <taxon>Sar</taxon>
        <taxon>Alveolata</taxon>
        <taxon>Dinophyceae</taxon>
        <taxon>Suessiales</taxon>
        <taxon>Symbiodiniaceae</taxon>
        <taxon>Symbiodinium</taxon>
    </lineage>
</organism>
<comment type="caution">
    <text evidence="2">The sequence shown here is derived from an EMBL/GenBank/DDBJ whole genome shotgun (WGS) entry which is preliminary data.</text>
</comment>
<dbReference type="Proteomes" id="UP000601435">
    <property type="component" value="Unassembled WGS sequence"/>
</dbReference>
<protein>
    <submittedName>
        <fullName evidence="2">NDB1 protein</fullName>
    </submittedName>
</protein>
<evidence type="ECO:0000259" key="1">
    <source>
        <dbReference type="Pfam" id="PF00070"/>
    </source>
</evidence>
<dbReference type="InterPro" id="IPR036188">
    <property type="entry name" value="FAD/NAD-bd_sf"/>
</dbReference>
<reference evidence="2" key="1">
    <citation type="submission" date="2021-02" db="EMBL/GenBank/DDBJ databases">
        <authorList>
            <person name="Dougan E. K."/>
            <person name="Rhodes N."/>
            <person name="Thang M."/>
            <person name="Chan C."/>
        </authorList>
    </citation>
    <scope>NUCLEOTIDE SEQUENCE</scope>
</reference>
<dbReference type="SUPFAM" id="SSF51905">
    <property type="entry name" value="FAD/NAD(P)-binding domain"/>
    <property type="match status" value="1"/>
</dbReference>
<name>A0A812WL97_9DINO</name>
<evidence type="ECO:0000313" key="3">
    <source>
        <dbReference type="Proteomes" id="UP000601435"/>
    </source>
</evidence>
<dbReference type="Pfam" id="PF00070">
    <property type="entry name" value="Pyr_redox"/>
    <property type="match status" value="1"/>
</dbReference>
<dbReference type="OrthoDB" id="3244603at2759"/>
<evidence type="ECO:0000313" key="2">
    <source>
        <dbReference type="EMBL" id="CAE7677270.1"/>
    </source>
</evidence>
<feature type="non-terminal residue" evidence="2">
    <location>
        <position position="68"/>
    </location>
</feature>
<sequence length="68" mass="7844">ELYPKLMEYVKVKLVNTGDFLLSTYDRGISQKCIEIFEEKGVEVLAGYRVTEITKKEIQMKKKDGEAV</sequence>